<evidence type="ECO:0000256" key="1">
    <source>
        <dbReference type="SAM" id="MobiDB-lite"/>
    </source>
</evidence>
<keyword evidence="3" id="KW-1185">Reference proteome</keyword>
<protein>
    <submittedName>
        <fullName evidence="2">Uncharacterized protein</fullName>
    </submittedName>
</protein>
<accession>A0A3M9MZH1</accession>
<dbReference type="OrthoDB" id="893553at2"/>
<evidence type="ECO:0000313" key="2">
    <source>
        <dbReference type="EMBL" id="RNI30949.1"/>
    </source>
</evidence>
<dbReference type="EMBL" id="RJJE01000006">
    <property type="protein sequence ID" value="RNI30949.1"/>
    <property type="molecule type" value="Genomic_DNA"/>
</dbReference>
<comment type="caution">
    <text evidence="2">The sequence shown here is derived from an EMBL/GenBank/DDBJ whole genome shotgun (WGS) entry which is preliminary data.</text>
</comment>
<dbReference type="RefSeq" id="WP_123132308.1">
    <property type="nucleotide sequence ID" value="NZ_RJJE01000006.1"/>
</dbReference>
<proteinExistence type="predicted"/>
<feature type="region of interest" description="Disordered" evidence="1">
    <location>
        <begin position="82"/>
        <end position="117"/>
    </location>
</feature>
<reference evidence="2 3" key="1">
    <citation type="submission" date="2018-11" db="EMBL/GenBank/DDBJ databases">
        <title>Rufibacter latericius sp. nov., isolated from water in Baiyang Lake.</title>
        <authorList>
            <person name="Yang Y."/>
        </authorList>
    </citation>
    <scope>NUCLEOTIDE SEQUENCE [LARGE SCALE GENOMIC DNA]</scope>
    <source>
        <strain evidence="2 3">MCC P1</strain>
    </source>
</reference>
<name>A0A3M9MZH1_9BACT</name>
<sequence length="169" mass="20156">MEQLIQTRLHQKIQGYYNLSDEREIREFELAQVDDFLFWSRKTWCRFEFVYCNNRLNKKLGRVGRSSGTRYGTRFLDLVPTKDKPKKRNPSTKTYRYYDTGRPTKNSTKNTGIRDAQGRYTQNRGQAIKGSWRSFRPDCFIVLTGIWSYERGKFVSDYSDFNIRNQPTS</sequence>
<gene>
    <name evidence="2" type="ORF">EFA69_06560</name>
</gene>
<dbReference type="Proteomes" id="UP000271010">
    <property type="component" value="Unassembled WGS sequence"/>
</dbReference>
<evidence type="ECO:0000313" key="3">
    <source>
        <dbReference type="Proteomes" id="UP000271010"/>
    </source>
</evidence>
<organism evidence="2 3">
    <name type="scientific">Rufibacter immobilis</name>
    <dbReference type="NCBI Taxonomy" id="1348778"/>
    <lineage>
        <taxon>Bacteria</taxon>
        <taxon>Pseudomonadati</taxon>
        <taxon>Bacteroidota</taxon>
        <taxon>Cytophagia</taxon>
        <taxon>Cytophagales</taxon>
        <taxon>Hymenobacteraceae</taxon>
        <taxon>Rufibacter</taxon>
    </lineage>
</organism>
<dbReference type="AlphaFoldDB" id="A0A3M9MZH1"/>